<dbReference type="CDD" id="cd16449">
    <property type="entry name" value="RING-HC"/>
    <property type="match status" value="1"/>
</dbReference>
<protein>
    <recommendedName>
        <fullName evidence="6">RING-type domain-containing protein</fullName>
    </recommendedName>
</protein>
<dbReference type="InterPro" id="IPR047126">
    <property type="entry name" value="RNF141-like"/>
</dbReference>
<evidence type="ECO:0000256" key="2">
    <source>
        <dbReference type="ARBA" id="ARBA00022771"/>
    </source>
</evidence>
<feature type="compositionally biased region" description="Polar residues" evidence="5">
    <location>
        <begin position="316"/>
        <end position="325"/>
    </location>
</feature>
<feature type="compositionally biased region" description="Low complexity" evidence="5">
    <location>
        <begin position="20"/>
        <end position="29"/>
    </location>
</feature>
<dbReference type="EMBL" id="JAWDJX010000011">
    <property type="protein sequence ID" value="KAK3054624.1"/>
    <property type="molecule type" value="Genomic_DNA"/>
</dbReference>
<evidence type="ECO:0000313" key="7">
    <source>
        <dbReference type="EMBL" id="KAK3054624.1"/>
    </source>
</evidence>
<accession>A0AAJ0DQA6</accession>
<dbReference type="PANTHER" id="PTHR12109">
    <property type="entry name" value="RING FINGER PROTEIN 141-RELATED"/>
    <property type="match status" value="1"/>
</dbReference>
<keyword evidence="2 4" id="KW-0863">Zinc-finger</keyword>
<dbReference type="Pfam" id="PF13445">
    <property type="entry name" value="zf-RING_UBOX"/>
    <property type="match status" value="1"/>
</dbReference>
<dbReference type="Gene3D" id="3.30.40.10">
    <property type="entry name" value="Zinc/RING finger domain, C3HC4 (zinc finger)"/>
    <property type="match status" value="1"/>
</dbReference>
<dbReference type="PROSITE" id="PS50089">
    <property type="entry name" value="ZF_RING_2"/>
    <property type="match status" value="1"/>
</dbReference>
<gene>
    <name evidence="7" type="ORF">LTR09_004353</name>
</gene>
<feature type="region of interest" description="Disordered" evidence="5">
    <location>
        <begin position="114"/>
        <end position="188"/>
    </location>
</feature>
<feature type="compositionally biased region" description="Basic and acidic residues" evidence="5">
    <location>
        <begin position="293"/>
        <end position="309"/>
    </location>
</feature>
<organism evidence="7 8">
    <name type="scientific">Extremus antarcticus</name>
    <dbReference type="NCBI Taxonomy" id="702011"/>
    <lineage>
        <taxon>Eukaryota</taxon>
        <taxon>Fungi</taxon>
        <taxon>Dikarya</taxon>
        <taxon>Ascomycota</taxon>
        <taxon>Pezizomycotina</taxon>
        <taxon>Dothideomycetes</taxon>
        <taxon>Dothideomycetidae</taxon>
        <taxon>Mycosphaerellales</taxon>
        <taxon>Extremaceae</taxon>
        <taxon>Extremus</taxon>
    </lineage>
</organism>
<dbReference type="PROSITE" id="PS00518">
    <property type="entry name" value="ZF_RING_1"/>
    <property type="match status" value="1"/>
</dbReference>
<comment type="caution">
    <text evidence="7">The sequence shown here is derived from an EMBL/GenBank/DDBJ whole genome shotgun (WGS) entry which is preliminary data.</text>
</comment>
<dbReference type="AlphaFoldDB" id="A0AAJ0DQA6"/>
<dbReference type="InterPro" id="IPR017907">
    <property type="entry name" value="Znf_RING_CS"/>
</dbReference>
<feature type="compositionally biased region" description="Basic and acidic residues" evidence="5">
    <location>
        <begin position="179"/>
        <end position="188"/>
    </location>
</feature>
<name>A0AAJ0DQA6_9PEZI</name>
<evidence type="ECO:0000259" key="6">
    <source>
        <dbReference type="PROSITE" id="PS50089"/>
    </source>
</evidence>
<dbReference type="InterPro" id="IPR013083">
    <property type="entry name" value="Znf_RING/FYVE/PHD"/>
</dbReference>
<feature type="compositionally biased region" description="Polar residues" evidence="5">
    <location>
        <begin position="163"/>
        <end position="175"/>
    </location>
</feature>
<feature type="compositionally biased region" description="Polar residues" evidence="5">
    <location>
        <begin position="114"/>
        <end position="131"/>
    </location>
</feature>
<evidence type="ECO:0000256" key="4">
    <source>
        <dbReference type="PROSITE-ProRule" id="PRU00175"/>
    </source>
</evidence>
<keyword evidence="3" id="KW-0862">Zinc</keyword>
<proteinExistence type="predicted"/>
<dbReference type="SMART" id="SM00184">
    <property type="entry name" value="RING"/>
    <property type="match status" value="1"/>
</dbReference>
<feature type="compositionally biased region" description="Low complexity" evidence="5">
    <location>
        <begin position="337"/>
        <end position="351"/>
    </location>
</feature>
<evidence type="ECO:0000256" key="3">
    <source>
        <dbReference type="ARBA" id="ARBA00022833"/>
    </source>
</evidence>
<dbReference type="InterPro" id="IPR027370">
    <property type="entry name" value="Znf-RING_euk"/>
</dbReference>
<dbReference type="GO" id="GO:0008270">
    <property type="term" value="F:zinc ion binding"/>
    <property type="evidence" value="ECO:0007669"/>
    <property type="project" value="UniProtKB-KW"/>
</dbReference>
<feature type="region of interest" description="Disordered" evidence="5">
    <location>
        <begin position="18"/>
        <end position="56"/>
    </location>
</feature>
<keyword evidence="1" id="KW-0479">Metal-binding</keyword>
<sequence length="549" mass="60629">MFNARPHNQEALRNFMGNCSSSLSSSSSSAAGQQDEGGVPVLSLPTAQQGQPGPEQQLAQDAQLTNNQESAQYIQSASTAPPLSDEVRAWLRRSAGTGPSSATQQQVIRTATTILSVRNSGPANASRTGTASLLPKAMDYGTRTSPSMTLRLRDSPSAAPQGGTATTSSSQQRGRASTRPKEGSKEARRWVPAIRCASCEDEIRPAHYERSMEREDRLNTISIGTCPICKEELNCPRFTPCGHLFCAECLRRWFVKDHRIPQGNDTRPSCREPMLKMEAAFINDLYRGPRRGSFSEREMRPEDLIRLPDNDEDGELSTTNGGKTPSTKHTTVKKTAAKSAASPAATSTSTTNRPARQRDTSSAQRDSLLRANTLATNNFRDSIKLNKHLIEAATKARNHYSVQPDTAAPKAWDQTIQRHARQIARTEEVHAKKVKETEELQAMTRKQFRAWRNTNNLTVGNQIIGNLANVRDAHIQEKQQALDASCDAALQNRVLLEEAFVFRDSYQPDSAAWASWEEDARHYVALIKKAEEGSEVTERVCQELRGMSP</sequence>
<feature type="region of interest" description="Disordered" evidence="5">
    <location>
        <begin position="290"/>
        <end position="367"/>
    </location>
</feature>
<dbReference type="InterPro" id="IPR001841">
    <property type="entry name" value="Znf_RING"/>
</dbReference>
<feature type="domain" description="RING-type" evidence="6">
    <location>
        <begin position="226"/>
        <end position="271"/>
    </location>
</feature>
<evidence type="ECO:0000256" key="5">
    <source>
        <dbReference type="SAM" id="MobiDB-lite"/>
    </source>
</evidence>
<evidence type="ECO:0000256" key="1">
    <source>
        <dbReference type="ARBA" id="ARBA00022723"/>
    </source>
</evidence>
<dbReference type="SUPFAM" id="SSF57850">
    <property type="entry name" value="RING/U-box"/>
    <property type="match status" value="1"/>
</dbReference>
<evidence type="ECO:0000313" key="8">
    <source>
        <dbReference type="Proteomes" id="UP001271007"/>
    </source>
</evidence>
<reference evidence="7" key="1">
    <citation type="submission" date="2023-04" db="EMBL/GenBank/DDBJ databases">
        <title>Black Yeasts Isolated from many extreme environments.</title>
        <authorList>
            <person name="Coleine C."/>
            <person name="Stajich J.E."/>
            <person name="Selbmann L."/>
        </authorList>
    </citation>
    <scope>NUCLEOTIDE SEQUENCE</scope>
    <source>
        <strain evidence="7">CCFEE 5312</strain>
    </source>
</reference>
<dbReference type="Proteomes" id="UP001271007">
    <property type="component" value="Unassembled WGS sequence"/>
</dbReference>
<keyword evidence="8" id="KW-1185">Reference proteome</keyword>